<dbReference type="Gene3D" id="1.20.140.10">
    <property type="entry name" value="Butyryl-CoA Dehydrogenase, subunit A, domain 3"/>
    <property type="match status" value="1"/>
</dbReference>
<evidence type="ECO:0000259" key="2">
    <source>
        <dbReference type="Pfam" id="PF08028"/>
    </source>
</evidence>
<evidence type="ECO:0000313" key="4">
    <source>
        <dbReference type="Proteomes" id="UP001597478"/>
    </source>
</evidence>
<organism evidence="3 4">
    <name type="scientific">Prauserella oleivorans</name>
    <dbReference type="NCBI Taxonomy" id="1478153"/>
    <lineage>
        <taxon>Bacteria</taxon>
        <taxon>Bacillati</taxon>
        <taxon>Actinomycetota</taxon>
        <taxon>Actinomycetes</taxon>
        <taxon>Pseudonocardiales</taxon>
        <taxon>Pseudonocardiaceae</taxon>
        <taxon>Prauserella</taxon>
    </lineage>
</organism>
<dbReference type="InterPro" id="IPR046373">
    <property type="entry name" value="Acyl-CoA_Oxase/DH_mid-dom_sf"/>
</dbReference>
<protein>
    <submittedName>
        <fullName evidence="3">Acyl-CoA dehydrogenase family protein</fullName>
    </submittedName>
</protein>
<dbReference type="EMBL" id="JBHUOF010000007">
    <property type="protein sequence ID" value="MFD2799260.1"/>
    <property type="molecule type" value="Genomic_DNA"/>
</dbReference>
<accession>A0ABW5W6X8</accession>
<dbReference type="InterPro" id="IPR013107">
    <property type="entry name" value="Acyl-CoA_DH_C"/>
</dbReference>
<dbReference type="InterPro" id="IPR009100">
    <property type="entry name" value="AcylCoA_DH/oxidase_NM_dom_sf"/>
</dbReference>
<keyword evidence="1" id="KW-0560">Oxidoreductase</keyword>
<proteinExistence type="predicted"/>
<dbReference type="Proteomes" id="UP001597478">
    <property type="component" value="Unassembled WGS sequence"/>
</dbReference>
<reference evidence="4" key="1">
    <citation type="journal article" date="2019" name="Int. J. Syst. Evol. Microbiol.">
        <title>The Global Catalogue of Microorganisms (GCM) 10K type strain sequencing project: providing services to taxonomists for standard genome sequencing and annotation.</title>
        <authorList>
            <consortium name="The Broad Institute Genomics Platform"/>
            <consortium name="The Broad Institute Genome Sequencing Center for Infectious Disease"/>
            <person name="Wu L."/>
            <person name="Ma J."/>
        </authorList>
    </citation>
    <scope>NUCLEOTIDE SEQUENCE [LARGE SCALE GENOMIC DNA]</scope>
    <source>
        <strain evidence="4">IBRC-M 10906</strain>
    </source>
</reference>
<gene>
    <name evidence="3" type="ORF">ACFS2C_07650</name>
</gene>
<dbReference type="SUPFAM" id="SSF47203">
    <property type="entry name" value="Acyl-CoA dehydrogenase C-terminal domain-like"/>
    <property type="match status" value="1"/>
</dbReference>
<sequence length="329" mass="34417">MSAPVRARPAVGPDLAMCPRALLRTCEELGHDDAPAGLLLATGQLSAALHRAPDHVRDRVGRDGSLTGSVQPGGLLRAAAEGDVLTGEWAAVPGAADADWFVLAAERAADGQPVLVVLPAGRADRSAAAGGGFDTAGTRHVSVQGVTVDRDHIVPAFGPYPDGAQAPLPPPAVLRCAITGVALGVARRALHELVTTARQRSRLGAVTRMSEQPLLRVELNRAVLAFRAARQLALAELEELPPDGPGSGAVSLSRRTALAAALLHAHHASIDAVRFAFAKAGGSVLRTGHPLERCWRTAEALSCHPLYDDRAEREVARAQFGDYVSALWL</sequence>
<keyword evidence="4" id="KW-1185">Reference proteome</keyword>
<feature type="domain" description="Acyl-CoA dehydrogenase C-terminal" evidence="2">
    <location>
        <begin position="178"/>
        <end position="305"/>
    </location>
</feature>
<name>A0ABW5W6X8_9PSEU</name>
<dbReference type="SUPFAM" id="SSF56645">
    <property type="entry name" value="Acyl-CoA dehydrogenase NM domain-like"/>
    <property type="match status" value="1"/>
</dbReference>
<evidence type="ECO:0000313" key="3">
    <source>
        <dbReference type="EMBL" id="MFD2799260.1"/>
    </source>
</evidence>
<dbReference type="Gene3D" id="2.40.110.10">
    <property type="entry name" value="Butyryl-CoA Dehydrogenase, subunit A, domain 2"/>
    <property type="match status" value="1"/>
</dbReference>
<dbReference type="Pfam" id="PF08028">
    <property type="entry name" value="Acyl-CoA_dh_2"/>
    <property type="match status" value="1"/>
</dbReference>
<comment type="caution">
    <text evidence="3">The sequence shown here is derived from an EMBL/GenBank/DDBJ whole genome shotgun (WGS) entry which is preliminary data.</text>
</comment>
<evidence type="ECO:0000256" key="1">
    <source>
        <dbReference type="ARBA" id="ARBA00023002"/>
    </source>
</evidence>
<dbReference type="RefSeq" id="WP_377386015.1">
    <property type="nucleotide sequence ID" value="NZ_JBHSAN010000006.1"/>
</dbReference>
<dbReference type="InterPro" id="IPR036250">
    <property type="entry name" value="AcylCo_DH-like_C"/>
</dbReference>